<organism evidence="1 2">
    <name type="scientific">Acinetobacter proteolyticus</name>
    <dbReference type="NCBI Taxonomy" id="1776741"/>
    <lineage>
        <taxon>Bacteria</taxon>
        <taxon>Pseudomonadati</taxon>
        <taxon>Pseudomonadota</taxon>
        <taxon>Gammaproteobacteria</taxon>
        <taxon>Moraxellales</taxon>
        <taxon>Moraxellaceae</taxon>
        <taxon>Acinetobacter</taxon>
    </lineage>
</organism>
<accession>A0A653K9V1</accession>
<name>A0A653K9V1_9GAMM</name>
<dbReference type="AlphaFoldDB" id="A0A653K9V1"/>
<protein>
    <submittedName>
        <fullName evidence="1">Uncharacterized protein</fullName>
    </submittedName>
</protein>
<evidence type="ECO:0000313" key="2">
    <source>
        <dbReference type="Proteomes" id="UP000430404"/>
    </source>
</evidence>
<dbReference type="EMBL" id="CABWKZ010000045">
    <property type="protein sequence ID" value="VXA57554.1"/>
    <property type="molecule type" value="Genomic_DNA"/>
</dbReference>
<dbReference type="Proteomes" id="UP000430404">
    <property type="component" value="Unassembled WGS sequence"/>
</dbReference>
<evidence type="ECO:0000313" key="1">
    <source>
        <dbReference type="EMBL" id="VXA57554.1"/>
    </source>
</evidence>
<gene>
    <name evidence="1" type="ORF">ACI8B_50041</name>
</gene>
<proteinExistence type="predicted"/>
<reference evidence="1 2" key="1">
    <citation type="submission" date="2019-10" db="EMBL/GenBank/DDBJ databases">
        <authorList>
            <person name="Karimi E."/>
        </authorList>
    </citation>
    <scope>NUCLEOTIDE SEQUENCE [LARGE SCALE GENOMIC DNA]</scope>
    <source>
        <strain evidence="1">Acinetobacter sp. 8BE</strain>
    </source>
</reference>
<sequence length="48" mass="5326">MLILAEEIYENWADDRICDFNPVIGTGLFPVWQVHPNNGIGTSASFSS</sequence>